<keyword evidence="1" id="KW-0812">Transmembrane</keyword>
<evidence type="ECO:0000313" key="3">
    <source>
        <dbReference type="Proteomes" id="UP000824178"/>
    </source>
</evidence>
<reference evidence="2" key="1">
    <citation type="journal article" date="2021" name="PeerJ">
        <title>Extensive microbial diversity within the chicken gut microbiome revealed by metagenomics and culture.</title>
        <authorList>
            <person name="Gilroy R."/>
            <person name="Ravi A."/>
            <person name="Getino M."/>
            <person name="Pursley I."/>
            <person name="Horton D.L."/>
            <person name="Alikhan N.F."/>
            <person name="Baker D."/>
            <person name="Gharbi K."/>
            <person name="Hall N."/>
            <person name="Watson M."/>
            <person name="Adriaenssens E.M."/>
            <person name="Foster-Nyarko E."/>
            <person name="Jarju S."/>
            <person name="Secka A."/>
            <person name="Antonio M."/>
            <person name="Oren A."/>
            <person name="Chaudhuri R.R."/>
            <person name="La Ragione R."/>
            <person name="Hildebrand F."/>
            <person name="Pallen M.J."/>
        </authorList>
    </citation>
    <scope>NUCLEOTIDE SEQUENCE</scope>
    <source>
        <strain evidence="2">742</strain>
    </source>
</reference>
<name>A0A9E2NRH7_9FIRM</name>
<feature type="transmembrane region" description="Helical" evidence="1">
    <location>
        <begin position="102"/>
        <end position="123"/>
    </location>
</feature>
<proteinExistence type="predicted"/>
<keyword evidence="1" id="KW-0472">Membrane</keyword>
<evidence type="ECO:0000313" key="2">
    <source>
        <dbReference type="EMBL" id="MBU3818949.1"/>
    </source>
</evidence>
<dbReference type="Proteomes" id="UP000824178">
    <property type="component" value="Unassembled WGS sequence"/>
</dbReference>
<dbReference type="AlphaFoldDB" id="A0A9E2NRH7"/>
<accession>A0A9E2NRH7</accession>
<reference evidence="2" key="2">
    <citation type="submission" date="2021-04" db="EMBL/GenBank/DDBJ databases">
        <authorList>
            <person name="Gilroy R."/>
        </authorList>
    </citation>
    <scope>NUCLEOTIDE SEQUENCE</scope>
    <source>
        <strain evidence="2">742</strain>
    </source>
</reference>
<keyword evidence="1" id="KW-1133">Transmembrane helix</keyword>
<organism evidence="2 3">
    <name type="scientific">Candidatus Faecalibacterium intestinavium</name>
    <dbReference type="NCBI Taxonomy" id="2838580"/>
    <lineage>
        <taxon>Bacteria</taxon>
        <taxon>Bacillati</taxon>
        <taxon>Bacillota</taxon>
        <taxon>Clostridia</taxon>
        <taxon>Eubacteriales</taxon>
        <taxon>Oscillospiraceae</taxon>
        <taxon>Faecalibacterium</taxon>
    </lineage>
</organism>
<feature type="transmembrane region" description="Helical" evidence="1">
    <location>
        <begin position="135"/>
        <end position="156"/>
    </location>
</feature>
<feature type="transmembrane region" description="Helical" evidence="1">
    <location>
        <begin position="24"/>
        <end position="44"/>
    </location>
</feature>
<dbReference type="EMBL" id="JAHLFH010000012">
    <property type="protein sequence ID" value="MBU3818949.1"/>
    <property type="molecule type" value="Genomic_DNA"/>
</dbReference>
<feature type="transmembrane region" description="Helical" evidence="1">
    <location>
        <begin position="72"/>
        <end position="95"/>
    </location>
</feature>
<protein>
    <submittedName>
        <fullName evidence="2">Uncharacterized protein</fullName>
    </submittedName>
</protein>
<feature type="transmembrane region" description="Helical" evidence="1">
    <location>
        <begin position="186"/>
        <end position="210"/>
    </location>
</feature>
<evidence type="ECO:0000256" key="1">
    <source>
        <dbReference type="SAM" id="Phobius"/>
    </source>
</evidence>
<comment type="caution">
    <text evidence="2">The sequence shown here is derived from an EMBL/GenBank/DDBJ whole genome shotgun (WGS) entry which is preliminary data.</text>
</comment>
<gene>
    <name evidence="2" type="ORF">H9864_00955</name>
</gene>
<sequence length="212" mass="22405">MPVQAEKEPAQPRSRRGGRATRDCAALACAYLFGTALAGVAYALCEANEKNLLAFYLSQWVQLFTVDKPEQILGVFAAQYGTVAAAVTAIFLLGLCAFGPILIYLFAMLYGLGVGLIGVQLFLDSSWGAIPLYPMISGLSAACVAACLCFFGASALQVSSRLQKTAFSRGESVAASCDARALLGQYLMFDVILLPLCGLSTGVVCLVHRLSI</sequence>